<proteinExistence type="predicted"/>
<reference evidence="1" key="1">
    <citation type="submission" date="2018-02" db="EMBL/GenBank/DDBJ databases">
        <title>The genomes of Aspergillus section Nigri reveals drivers in fungal speciation.</title>
        <authorList>
            <consortium name="DOE Joint Genome Institute"/>
            <person name="Vesth T.C."/>
            <person name="Nybo J."/>
            <person name="Theobald S."/>
            <person name="Brandl J."/>
            <person name="Frisvad J.C."/>
            <person name="Nielsen K.F."/>
            <person name="Lyhne E.K."/>
            <person name="Kogle M.E."/>
            <person name="Kuo A."/>
            <person name="Riley R."/>
            <person name="Clum A."/>
            <person name="Nolan M."/>
            <person name="Lipzen A."/>
            <person name="Salamov A."/>
            <person name="Henrissat B."/>
            <person name="Wiebenga A."/>
            <person name="De vries R.P."/>
            <person name="Grigoriev I.V."/>
            <person name="Mortensen U.H."/>
            <person name="Andersen M.R."/>
            <person name="Baker S.E."/>
        </authorList>
    </citation>
    <scope>NUCLEOTIDE SEQUENCE</scope>
    <source>
        <strain evidence="1">CBS 121060</strain>
    </source>
</reference>
<dbReference type="EMBL" id="KZ824940">
    <property type="protein sequence ID" value="RAH73123.1"/>
    <property type="molecule type" value="Genomic_DNA"/>
</dbReference>
<gene>
    <name evidence="1" type="ORF">BO66DRAFT_235608</name>
</gene>
<evidence type="ECO:0000313" key="1">
    <source>
        <dbReference type="EMBL" id="RAH73123.1"/>
    </source>
</evidence>
<sequence>MLYEVCGKTHLPFVDGVAAMIIDFLLSFLNTKLEPCILSPVGRCLDKGGVAGWLSWLLLRPRLDSGSFSMWLPRCRLETMCRRDMLSCIVHLDAAREGNFSQPSDPTSFQSPPPALSLVLESKRREKMPGEMRAHFEMRVLQLQMRGLAI</sequence>
<protein>
    <submittedName>
        <fullName evidence="1">Uncharacterized protein</fullName>
    </submittedName>
</protein>
<dbReference type="Proteomes" id="UP000249661">
    <property type="component" value="Unassembled WGS sequence"/>
</dbReference>
<name>A0ACD1HIC7_9EURO</name>
<evidence type="ECO:0000313" key="2">
    <source>
        <dbReference type="Proteomes" id="UP000249661"/>
    </source>
</evidence>
<accession>A0ACD1HIC7</accession>
<organism evidence="1 2">
    <name type="scientific">Aspergillus aculeatinus CBS 121060</name>
    <dbReference type="NCBI Taxonomy" id="1448322"/>
    <lineage>
        <taxon>Eukaryota</taxon>
        <taxon>Fungi</taxon>
        <taxon>Dikarya</taxon>
        <taxon>Ascomycota</taxon>
        <taxon>Pezizomycotina</taxon>
        <taxon>Eurotiomycetes</taxon>
        <taxon>Eurotiomycetidae</taxon>
        <taxon>Eurotiales</taxon>
        <taxon>Aspergillaceae</taxon>
        <taxon>Aspergillus</taxon>
        <taxon>Aspergillus subgen. Circumdati</taxon>
    </lineage>
</organism>
<keyword evidence="2" id="KW-1185">Reference proteome</keyword>